<accession>A0A6C0J2H6</accession>
<evidence type="ECO:0000313" key="1">
    <source>
        <dbReference type="EMBL" id="QHT99069.1"/>
    </source>
</evidence>
<evidence type="ECO:0008006" key="2">
    <source>
        <dbReference type="Google" id="ProtNLM"/>
    </source>
</evidence>
<sequence>MNKIELCKNIKDNIGKLSNNEILEIFKIVNDNNTKYTRNNNGIFINLKWMDEDILNKINDYIAFSIKSQNEMIKYEEIKNSLTDTINFKDKNSNDNTSNINDTSNINNLQISKSKISSSMKFYLLKKKFMKPILQQSIIIENDLTYEEYLI</sequence>
<dbReference type="AlphaFoldDB" id="A0A6C0J2H6"/>
<reference evidence="1" key="1">
    <citation type="journal article" date="2020" name="Nature">
        <title>Giant virus diversity and host interactions through global metagenomics.</title>
        <authorList>
            <person name="Schulz F."/>
            <person name="Roux S."/>
            <person name="Paez-Espino D."/>
            <person name="Jungbluth S."/>
            <person name="Walsh D.A."/>
            <person name="Denef V.J."/>
            <person name="McMahon K.D."/>
            <person name="Konstantinidis K.T."/>
            <person name="Eloe-Fadrosh E.A."/>
            <person name="Kyrpides N.C."/>
            <person name="Woyke T."/>
        </authorList>
    </citation>
    <scope>NUCLEOTIDE SEQUENCE</scope>
    <source>
        <strain evidence="1">GVMAG-M-3300025695-21</strain>
    </source>
</reference>
<name>A0A6C0J2H6_9ZZZZ</name>
<dbReference type="EMBL" id="MN740301">
    <property type="protein sequence ID" value="QHT99069.1"/>
    <property type="molecule type" value="Genomic_DNA"/>
</dbReference>
<proteinExistence type="predicted"/>
<protein>
    <recommendedName>
        <fullName evidence="2">NET domain-containing protein</fullName>
    </recommendedName>
</protein>
<organism evidence="1">
    <name type="scientific">viral metagenome</name>
    <dbReference type="NCBI Taxonomy" id="1070528"/>
    <lineage>
        <taxon>unclassified sequences</taxon>
        <taxon>metagenomes</taxon>
        <taxon>organismal metagenomes</taxon>
    </lineage>
</organism>